<sequence length="47" mass="4915">MSNASKTSTDLPELLPVPLTTKIVVFAGTVIMAGYTAALVFQAADIF</sequence>
<evidence type="ECO:0000313" key="2">
    <source>
        <dbReference type="EMBL" id="NBG94121.1"/>
    </source>
</evidence>
<keyword evidence="3" id="KW-1185">Reference proteome</keyword>
<accession>A0A845Q7U9</accession>
<gene>
    <name evidence="2" type="ORF">GTQ45_00070</name>
</gene>
<keyword evidence="1" id="KW-0472">Membrane</keyword>
<dbReference type="RefSeq" id="WP_160586276.1">
    <property type="nucleotide sequence ID" value="NZ_BMHN01000001.1"/>
</dbReference>
<protein>
    <submittedName>
        <fullName evidence="2">Uncharacterized protein</fullName>
    </submittedName>
</protein>
<evidence type="ECO:0000256" key="1">
    <source>
        <dbReference type="SAM" id="Phobius"/>
    </source>
</evidence>
<proteinExistence type="predicted"/>
<keyword evidence="1" id="KW-1133">Transmembrane helix</keyword>
<dbReference type="AlphaFoldDB" id="A0A845Q7U9"/>
<evidence type="ECO:0000313" key="3">
    <source>
        <dbReference type="Proteomes" id="UP000470384"/>
    </source>
</evidence>
<feature type="transmembrane region" description="Helical" evidence="1">
    <location>
        <begin position="23"/>
        <end position="44"/>
    </location>
</feature>
<dbReference type="GeneID" id="300656175"/>
<name>A0A845Q7U9_9HYPH</name>
<keyword evidence="1" id="KW-0812">Transmembrane</keyword>
<dbReference type="EMBL" id="WXYQ01000001">
    <property type="protein sequence ID" value="NBG94121.1"/>
    <property type="molecule type" value="Genomic_DNA"/>
</dbReference>
<dbReference type="Proteomes" id="UP000470384">
    <property type="component" value="Unassembled WGS sequence"/>
</dbReference>
<organism evidence="2 3">
    <name type="scientific">Pyruvatibacter mobilis</name>
    <dbReference type="NCBI Taxonomy" id="1712261"/>
    <lineage>
        <taxon>Bacteria</taxon>
        <taxon>Pseudomonadati</taxon>
        <taxon>Pseudomonadota</taxon>
        <taxon>Alphaproteobacteria</taxon>
        <taxon>Hyphomicrobiales</taxon>
        <taxon>Parvibaculaceae</taxon>
        <taxon>Pyruvatibacter</taxon>
    </lineage>
</organism>
<comment type="caution">
    <text evidence="2">The sequence shown here is derived from an EMBL/GenBank/DDBJ whole genome shotgun (WGS) entry which is preliminary data.</text>
</comment>
<reference evidence="2 3" key="1">
    <citation type="journal article" date="2016" name="Int. J. Syst. Evol. Microbiol.">
        <title>Pyruvatibacter mobilis gen. nov., sp. nov., a marine bacterium from the culture broth of Picochlorum sp. 122.</title>
        <authorList>
            <person name="Wang G."/>
            <person name="Tang M."/>
            <person name="Wu H."/>
            <person name="Dai S."/>
            <person name="Li T."/>
            <person name="Chen C."/>
            <person name="He H."/>
            <person name="Fan J."/>
            <person name="Xiang W."/>
            <person name="Li X."/>
        </authorList>
    </citation>
    <scope>NUCLEOTIDE SEQUENCE [LARGE SCALE GENOMIC DNA]</scope>
    <source>
        <strain evidence="2 3">GYP-11</strain>
    </source>
</reference>